<evidence type="ECO:0000313" key="2">
    <source>
        <dbReference type="EMBL" id="MBI5250784.1"/>
    </source>
</evidence>
<organism evidence="2 3">
    <name type="scientific">Desulfomonile tiedjei</name>
    <dbReference type="NCBI Taxonomy" id="2358"/>
    <lineage>
        <taxon>Bacteria</taxon>
        <taxon>Pseudomonadati</taxon>
        <taxon>Thermodesulfobacteriota</taxon>
        <taxon>Desulfomonilia</taxon>
        <taxon>Desulfomonilales</taxon>
        <taxon>Desulfomonilaceae</taxon>
        <taxon>Desulfomonile</taxon>
    </lineage>
</organism>
<evidence type="ECO:0000256" key="1">
    <source>
        <dbReference type="SAM" id="MobiDB-lite"/>
    </source>
</evidence>
<protein>
    <submittedName>
        <fullName evidence="2">Uncharacterized protein</fullName>
    </submittedName>
</protein>
<reference evidence="2" key="1">
    <citation type="submission" date="2020-07" db="EMBL/GenBank/DDBJ databases">
        <title>Huge and variable diversity of episymbiotic CPR bacteria and DPANN archaea in groundwater ecosystems.</title>
        <authorList>
            <person name="He C.Y."/>
            <person name="Keren R."/>
            <person name="Whittaker M."/>
            <person name="Farag I.F."/>
            <person name="Doudna J."/>
            <person name="Cate J.H.D."/>
            <person name="Banfield J.F."/>
        </authorList>
    </citation>
    <scope>NUCLEOTIDE SEQUENCE</scope>
    <source>
        <strain evidence="2">NC_groundwater_1664_Pr3_B-0.1um_52_9</strain>
    </source>
</reference>
<sequence length="78" mass="8357">MKTKILIVILILGLSYPAASHAFGILRYTFDAIANQLGLDRGPVPKVMPKLPPPGAAPHGQANPHPDANRIYIQADGF</sequence>
<gene>
    <name evidence="2" type="ORF">HY912_14935</name>
</gene>
<dbReference type="EMBL" id="JACRDE010000389">
    <property type="protein sequence ID" value="MBI5250784.1"/>
    <property type="molecule type" value="Genomic_DNA"/>
</dbReference>
<dbReference type="AlphaFoldDB" id="A0A9D6Z4A6"/>
<proteinExistence type="predicted"/>
<name>A0A9D6Z4A6_9BACT</name>
<evidence type="ECO:0000313" key="3">
    <source>
        <dbReference type="Proteomes" id="UP000807825"/>
    </source>
</evidence>
<feature type="region of interest" description="Disordered" evidence="1">
    <location>
        <begin position="44"/>
        <end position="68"/>
    </location>
</feature>
<dbReference type="Proteomes" id="UP000807825">
    <property type="component" value="Unassembled WGS sequence"/>
</dbReference>
<accession>A0A9D6Z4A6</accession>
<comment type="caution">
    <text evidence="2">The sequence shown here is derived from an EMBL/GenBank/DDBJ whole genome shotgun (WGS) entry which is preliminary data.</text>
</comment>